<dbReference type="EMBL" id="JAPWTJ010000527">
    <property type="protein sequence ID" value="KAJ8977588.1"/>
    <property type="molecule type" value="Genomic_DNA"/>
</dbReference>
<feature type="domain" description="VASt" evidence="4">
    <location>
        <begin position="262"/>
        <end position="430"/>
    </location>
</feature>
<keyword evidence="3" id="KW-0812">Transmembrane</keyword>
<evidence type="ECO:0000259" key="4">
    <source>
        <dbReference type="PROSITE" id="PS51778"/>
    </source>
</evidence>
<evidence type="ECO:0000256" key="2">
    <source>
        <dbReference type="ARBA" id="ARBA00023136"/>
    </source>
</evidence>
<sequence>MLTYLDGKLNPFKMEGQWHLQQRKTALVIPRYRASMAKCSNGSTLPCPGDVAVGVGTKPRNLAVKKLCNYVGSPGPLFWVFYGNMTGLPDARQGRPLLVTVLVHQCYGSELGLTSDDEDYIAPVTEDEKLSARLSVDSFVEWFMFSDQYVLEVYKCFVLTMNVQYYVYYQHNLQDNIIGDGSAEHLNMDHKGIKGANPMKHKMNGSDSQVPTDVTDNSESDVEKPIKYYWLFRKNHFLPFPRENSFSLKTPTTPESDGGPFLENQKADINVRCTSSHEGRQLLNSSTNPYRPFYLDFHAARKTTDLTQTPWTHNPLDNSKSRVVNLTVALSQTMGPKTAQVTETQVMLPCSKAGSLYSIDVDTLNAGIPYADSFLCNNSLLSPEVYAQIRYRKSVWGVVKGMIERNAWAGLDDFFTHLIRGLSIEGEENIPDIKRKSRRKRRLHSIPRIGLQENNIRTEMYFSDVPHRKKIPGSGFLSADACTLIVFFILVLLLLLNVVLYYKLWSNPPKSQEEWVKLLQQQEALHTLEAHKWQRILKASIELLKQAEESLSELQRSIHPSYANKLMSILQNQQNGEESKEELWN</sequence>
<evidence type="ECO:0000256" key="1">
    <source>
        <dbReference type="ARBA" id="ARBA00004370"/>
    </source>
</evidence>
<keyword evidence="3" id="KW-1133">Transmembrane helix</keyword>
<protein>
    <recommendedName>
        <fullName evidence="4">VASt domain-containing protein</fullName>
    </recommendedName>
</protein>
<dbReference type="Pfam" id="PF16016">
    <property type="entry name" value="VASt"/>
    <property type="match status" value="1"/>
</dbReference>
<name>A0ABQ9JIY3_9CUCU</name>
<gene>
    <name evidence="5" type="ORF">NQ317_018356</name>
</gene>
<organism evidence="5 6">
    <name type="scientific">Molorchus minor</name>
    <dbReference type="NCBI Taxonomy" id="1323400"/>
    <lineage>
        <taxon>Eukaryota</taxon>
        <taxon>Metazoa</taxon>
        <taxon>Ecdysozoa</taxon>
        <taxon>Arthropoda</taxon>
        <taxon>Hexapoda</taxon>
        <taxon>Insecta</taxon>
        <taxon>Pterygota</taxon>
        <taxon>Neoptera</taxon>
        <taxon>Endopterygota</taxon>
        <taxon>Coleoptera</taxon>
        <taxon>Polyphaga</taxon>
        <taxon>Cucujiformia</taxon>
        <taxon>Chrysomeloidea</taxon>
        <taxon>Cerambycidae</taxon>
        <taxon>Lamiinae</taxon>
        <taxon>Monochamini</taxon>
        <taxon>Molorchus</taxon>
    </lineage>
</organism>
<keyword evidence="2 3" id="KW-0472">Membrane</keyword>
<accession>A0ABQ9JIY3</accession>
<evidence type="ECO:0000313" key="5">
    <source>
        <dbReference type="EMBL" id="KAJ8977588.1"/>
    </source>
</evidence>
<feature type="transmembrane region" description="Helical" evidence="3">
    <location>
        <begin position="484"/>
        <end position="502"/>
    </location>
</feature>
<evidence type="ECO:0000256" key="3">
    <source>
        <dbReference type="SAM" id="Phobius"/>
    </source>
</evidence>
<comment type="caution">
    <text evidence="5">The sequence shown here is derived from an EMBL/GenBank/DDBJ whole genome shotgun (WGS) entry which is preliminary data.</text>
</comment>
<dbReference type="PANTHER" id="PTHR23319">
    <property type="entry name" value="GRAM DOMAIN CONTAINING 1B, ISOFORM E"/>
    <property type="match status" value="1"/>
</dbReference>
<dbReference type="PANTHER" id="PTHR23319:SF4">
    <property type="entry name" value="GRAM DOMAIN CONTAINING 1B, ISOFORM E"/>
    <property type="match status" value="1"/>
</dbReference>
<dbReference type="PROSITE" id="PS51778">
    <property type="entry name" value="VAST"/>
    <property type="match status" value="1"/>
</dbReference>
<comment type="subcellular location">
    <subcellularLocation>
        <location evidence="1">Membrane</location>
    </subcellularLocation>
</comment>
<evidence type="ECO:0000313" key="6">
    <source>
        <dbReference type="Proteomes" id="UP001162164"/>
    </source>
</evidence>
<dbReference type="Proteomes" id="UP001162164">
    <property type="component" value="Unassembled WGS sequence"/>
</dbReference>
<proteinExistence type="predicted"/>
<dbReference type="InterPro" id="IPR051482">
    <property type="entry name" value="Cholesterol_transport"/>
</dbReference>
<reference evidence="5" key="1">
    <citation type="journal article" date="2023" name="Insect Mol. Biol.">
        <title>Genome sequencing provides insights into the evolution of gene families encoding plant cell wall-degrading enzymes in longhorned beetles.</title>
        <authorList>
            <person name="Shin N.R."/>
            <person name="Okamura Y."/>
            <person name="Kirsch R."/>
            <person name="Pauchet Y."/>
        </authorList>
    </citation>
    <scope>NUCLEOTIDE SEQUENCE</scope>
    <source>
        <strain evidence="5">MMC_N1</strain>
    </source>
</reference>
<keyword evidence="6" id="KW-1185">Reference proteome</keyword>
<dbReference type="InterPro" id="IPR031968">
    <property type="entry name" value="VASt"/>
</dbReference>